<evidence type="ECO:0000256" key="2">
    <source>
        <dbReference type="ARBA" id="ARBA00023002"/>
    </source>
</evidence>
<protein>
    <submittedName>
        <fullName evidence="4">SDR family oxidoreductase</fullName>
    </submittedName>
</protein>
<proteinExistence type="inferred from homology"/>
<comment type="caution">
    <text evidence="4">The sequence shown here is derived from an EMBL/GenBank/DDBJ whole genome shotgun (WGS) entry which is preliminary data.</text>
</comment>
<keyword evidence="5" id="KW-1185">Reference proteome</keyword>
<evidence type="ECO:0000256" key="3">
    <source>
        <dbReference type="RuleBase" id="RU000363"/>
    </source>
</evidence>
<dbReference type="Proteomes" id="UP001501446">
    <property type="component" value="Unassembled WGS sequence"/>
</dbReference>
<dbReference type="PRINTS" id="PR00081">
    <property type="entry name" value="GDHRDH"/>
</dbReference>
<evidence type="ECO:0000313" key="4">
    <source>
        <dbReference type="EMBL" id="GAA4701945.1"/>
    </source>
</evidence>
<dbReference type="InterPro" id="IPR036291">
    <property type="entry name" value="NAD(P)-bd_dom_sf"/>
</dbReference>
<comment type="similarity">
    <text evidence="1 3">Belongs to the short-chain dehydrogenases/reductases (SDR) family.</text>
</comment>
<dbReference type="RefSeq" id="WP_345311438.1">
    <property type="nucleotide sequence ID" value="NZ_BAABLN010000032.1"/>
</dbReference>
<dbReference type="InterPro" id="IPR020904">
    <property type="entry name" value="Sc_DH/Rdtase_CS"/>
</dbReference>
<organism evidence="4 5">
    <name type="scientific">Kocuria gwangalliensis</name>
    <dbReference type="NCBI Taxonomy" id="501592"/>
    <lineage>
        <taxon>Bacteria</taxon>
        <taxon>Bacillati</taxon>
        <taxon>Actinomycetota</taxon>
        <taxon>Actinomycetes</taxon>
        <taxon>Micrococcales</taxon>
        <taxon>Micrococcaceae</taxon>
        <taxon>Kocuria</taxon>
    </lineage>
</organism>
<evidence type="ECO:0000313" key="5">
    <source>
        <dbReference type="Proteomes" id="UP001501446"/>
    </source>
</evidence>
<dbReference type="PANTHER" id="PTHR43115">
    <property type="entry name" value="DEHYDROGENASE/REDUCTASE SDR FAMILY MEMBER 11"/>
    <property type="match status" value="1"/>
</dbReference>
<dbReference type="EMBL" id="BAABLN010000032">
    <property type="protein sequence ID" value="GAA4701945.1"/>
    <property type="molecule type" value="Genomic_DNA"/>
</dbReference>
<dbReference type="SUPFAM" id="SSF51735">
    <property type="entry name" value="NAD(P)-binding Rossmann-fold domains"/>
    <property type="match status" value="1"/>
</dbReference>
<dbReference type="Gene3D" id="3.40.50.720">
    <property type="entry name" value="NAD(P)-binding Rossmann-like Domain"/>
    <property type="match status" value="1"/>
</dbReference>
<dbReference type="PANTHER" id="PTHR43115:SF4">
    <property type="entry name" value="DEHYDROGENASE_REDUCTASE SDR FAMILY MEMBER 11"/>
    <property type="match status" value="1"/>
</dbReference>
<sequence>MNHLDAKTIIVTGASAGIGAVTSKALAAEGAKVVAVGRNVDRLDSLVAEIRSAGGEATSYATDVTVRKNTAELAQFTLDTYGAIDILVNNAGLMLFSQWSDLAVDDWDKMIDTNVKGYLYMIAGVLPTMLEQGSGQILNMDSIVGHRADPSAGVYSSTKFFIQAMTESMRKNLGVNHGIRVSTISPGVINTEWVDKVNDPEGRKAAEEMNKVAIDPSDVASAVVYSLNQAENVTVNDLIISPTRQDW</sequence>
<keyword evidence="2" id="KW-0560">Oxidoreductase</keyword>
<accession>A0ABP8X6S3</accession>
<dbReference type="Pfam" id="PF00106">
    <property type="entry name" value="adh_short"/>
    <property type="match status" value="1"/>
</dbReference>
<reference evidence="5" key="1">
    <citation type="journal article" date="2019" name="Int. J. Syst. Evol. Microbiol.">
        <title>The Global Catalogue of Microorganisms (GCM) 10K type strain sequencing project: providing services to taxonomists for standard genome sequencing and annotation.</title>
        <authorList>
            <consortium name="The Broad Institute Genomics Platform"/>
            <consortium name="The Broad Institute Genome Sequencing Center for Infectious Disease"/>
            <person name="Wu L."/>
            <person name="Ma J."/>
        </authorList>
    </citation>
    <scope>NUCLEOTIDE SEQUENCE [LARGE SCALE GENOMIC DNA]</scope>
    <source>
        <strain evidence="5">JCM 18958</strain>
    </source>
</reference>
<gene>
    <name evidence="4" type="ORF">GCM10025781_20590</name>
</gene>
<dbReference type="PROSITE" id="PS00061">
    <property type="entry name" value="ADH_SHORT"/>
    <property type="match status" value="1"/>
</dbReference>
<dbReference type="InterPro" id="IPR002347">
    <property type="entry name" value="SDR_fam"/>
</dbReference>
<dbReference type="PRINTS" id="PR00080">
    <property type="entry name" value="SDRFAMILY"/>
</dbReference>
<evidence type="ECO:0000256" key="1">
    <source>
        <dbReference type="ARBA" id="ARBA00006484"/>
    </source>
</evidence>
<name>A0ABP8X6S3_9MICC</name>